<dbReference type="AlphaFoldDB" id="A0A9X9LYY2"/>
<organism evidence="1 2">
    <name type="scientific">Gulo gulo</name>
    <name type="common">Wolverine</name>
    <name type="synonym">Gluton</name>
    <dbReference type="NCBI Taxonomy" id="48420"/>
    <lineage>
        <taxon>Eukaryota</taxon>
        <taxon>Metazoa</taxon>
        <taxon>Chordata</taxon>
        <taxon>Craniata</taxon>
        <taxon>Vertebrata</taxon>
        <taxon>Euteleostomi</taxon>
        <taxon>Mammalia</taxon>
        <taxon>Eutheria</taxon>
        <taxon>Laurasiatheria</taxon>
        <taxon>Carnivora</taxon>
        <taxon>Caniformia</taxon>
        <taxon>Musteloidea</taxon>
        <taxon>Mustelidae</taxon>
        <taxon>Guloninae</taxon>
        <taxon>Gulo</taxon>
    </lineage>
</organism>
<protein>
    <submittedName>
        <fullName evidence="1">Uncharacterized protein</fullName>
    </submittedName>
</protein>
<name>A0A9X9LYY2_GULGU</name>
<keyword evidence="2" id="KW-1185">Reference proteome</keyword>
<proteinExistence type="predicted"/>
<gene>
    <name evidence="1" type="ORF">BN2614_LOCUS2</name>
</gene>
<evidence type="ECO:0000313" key="1">
    <source>
        <dbReference type="EMBL" id="VCX04785.1"/>
    </source>
</evidence>
<evidence type="ECO:0000313" key="2">
    <source>
        <dbReference type="Proteomes" id="UP000269945"/>
    </source>
</evidence>
<comment type="caution">
    <text evidence="1">The sequence shown here is derived from an EMBL/GenBank/DDBJ whole genome shotgun (WGS) entry which is preliminary data.</text>
</comment>
<sequence>MVGLKIKDTVKSIRLGVAGKDMWESRHKHGEEFDSMFQTLSDGTYHVLLVKPHTATKVSISSAKVVLIEPKIFQRT</sequence>
<reference evidence="1 2" key="1">
    <citation type="submission" date="2018-10" db="EMBL/GenBank/DDBJ databases">
        <authorList>
            <person name="Ekblom R."/>
            <person name="Jareborg N."/>
        </authorList>
    </citation>
    <scope>NUCLEOTIDE SEQUENCE [LARGE SCALE GENOMIC DNA]</scope>
    <source>
        <tissue evidence="1">Muscle</tissue>
    </source>
</reference>
<accession>A0A9X9LYY2</accession>
<dbReference type="Proteomes" id="UP000269945">
    <property type="component" value="Unassembled WGS sequence"/>
</dbReference>
<dbReference type="EMBL" id="CYRY02030713">
    <property type="protein sequence ID" value="VCX04785.1"/>
    <property type="molecule type" value="Genomic_DNA"/>
</dbReference>